<accession>A0A4R6UBZ3</accession>
<dbReference type="InterPro" id="IPR008778">
    <property type="entry name" value="Pirin_C_dom"/>
</dbReference>
<evidence type="ECO:0000256" key="2">
    <source>
        <dbReference type="PIRSR" id="PIRSR006232-1"/>
    </source>
</evidence>
<protein>
    <recommendedName>
        <fullName evidence="8">Pirin family protein</fullName>
    </recommendedName>
</protein>
<dbReference type="InterPro" id="IPR012093">
    <property type="entry name" value="Pirin"/>
</dbReference>
<evidence type="ECO:0000256" key="1">
    <source>
        <dbReference type="ARBA" id="ARBA00008416"/>
    </source>
</evidence>
<feature type="domain" description="Pirin C-terminal" evidence="5">
    <location>
        <begin position="174"/>
        <end position="271"/>
    </location>
</feature>
<gene>
    <name evidence="6" type="ORF">EV696_12623</name>
</gene>
<evidence type="ECO:0000259" key="4">
    <source>
        <dbReference type="Pfam" id="PF02678"/>
    </source>
</evidence>
<feature type="domain" description="Pirin N-terminal" evidence="4">
    <location>
        <begin position="14"/>
        <end position="120"/>
    </location>
</feature>
<dbReference type="GO" id="GO:0046872">
    <property type="term" value="F:metal ion binding"/>
    <property type="evidence" value="ECO:0007669"/>
    <property type="project" value="UniProtKB-KW"/>
</dbReference>
<feature type="binding site" evidence="2">
    <location>
        <position position="56"/>
    </location>
    <ligand>
        <name>Fe cation</name>
        <dbReference type="ChEBI" id="CHEBI:24875"/>
    </ligand>
</feature>
<dbReference type="InterPro" id="IPR014710">
    <property type="entry name" value="RmlC-like_jellyroll"/>
</dbReference>
<dbReference type="RefSeq" id="WP_133593395.1">
    <property type="nucleotide sequence ID" value="NZ_CP037953.1"/>
</dbReference>
<evidence type="ECO:0000259" key="5">
    <source>
        <dbReference type="Pfam" id="PF05726"/>
    </source>
</evidence>
<comment type="similarity">
    <text evidence="1 3">Belongs to the pirin family.</text>
</comment>
<evidence type="ECO:0008006" key="8">
    <source>
        <dbReference type="Google" id="ProtNLM"/>
    </source>
</evidence>
<keyword evidence="2" id="KW-0408">Iron</keyword>
<evidence type="ECO:0000256" key="3">
    <source>
        <dbReference type="RuleBase" id="RU003457"/>
    </source>
</evidence>
<dbReference type="Proteomes" id="UP000295375">
    <property type="component" value="Unassembled WGS sequence"/>
</dbReference>
<dbReference type="Pfam" id="PF02678">
    <property type="entry name" value="Pirin"/>
    <property type="match status" value="1"/>
</dbReference>
<dbReference type="PANTHER" id="PTHR13903">
    <property type="entry name" value="PIRIN-RELATED"/>
    <property type="match status" value="1"/>
</dbReference>
<sequence>MLNILRGRERNIGFTVRRLLPTADFPMIGPFIFLDHMGPATFKPNTTEGDVRPHPHIGLATVTYLFSGAFMHRDSLGSVQRIEPGAVNWMLAGSGIAHSERIPMDVREQSTPVQGLQMWVALPLSWEESEPEFIHYGVNELPFQEFDGGRIRLMIGELDGKQSPVKTPSPTLFADIRLNKGVTRELQAPFTERAIYIVSGQLQMLNQVINKGELAVLGDNDPLMLKANEDCQLMLIGGEPLNEHRYIWWNFVSSRKERIEQAKSDWKAHRFAAIPNDDEERIPLPER</sequence>
<keyword evidence="2" id="KW-0479">Metal-binding</keyword>
<organism evidence="6 7">
    <name type="scientific">Permianibacter aggregans</name>
    <dbReference type="NCBI Taxonomy" id="1510150"/>
    <lineage>
        <taxon>Bacteria</taxon>
        <taxon>Pseudomonadati</taxon>
        <taxon>Pseudomonadota</taxon>
        <taxon>Gammaproteobacteria</taxon>
        <taxon>Pseudomonadales</taxon>
        <taxon>Pseudomonadaceae</taxon>
        <taxon>Permianibacter</taxon>
    </lineage>
</organism>
<comment type="cofactor">
    <cofactor evidence="2">
        <name>Fe cation</name>
        <dbReference type="ChEBI" id="CHEBI:24875"/>
    </cofactor>
    <text evidence="2">Binds 1 Fe cation per subunit.</text>
</comment>
<feature type="binding site" evidence="2">
    <location>
        <position position="98"/>
    </location>
    <ligand>
        <name>Fe cation</name>
        <dbReference type="ChEBI" id="CHEBI:24875"/>
    </ligand>
</feature>
<dbReference type="Gene3D" id="2.60.120.10">
    <property type="entry name" value="Jelly Rolls"/>
    <property type="match status" value="2"/>
</dbReference>
<dbReference type="AlphaFoldDB" id="A0A4R6UBZ3"/>
<dbReference type="SUPFAM" id="SSF51182">
    <property type="entry name" value="RmlC-like cupins"/>
    <property type="match status" value="1"/>
</dbReference>
<dbReference type="OrthoDB" id="9780903at2"/>
<feature type="binding site" evidence="2">
    <location>
        <position position="54"/>
    </location>
    <ligand>
        <name>Fe cation</name>
        <dbReference type="ChEBI" id="CHEBI:24875"/>
    </ligand>
</feature>
<dbReference type="EMBL" id="SNYM01000026">
    <property type="protein sequence ID" value="TDQ44141.1"/>
    <property type="molecule type" value="Genomic_DNA"/>
</dbReference>
<dbReference type="CDD" id="cd02247">
    <property type="entry name" value="cupin_pirin_C"/>
    <property type="match status" value="1"/>
</dbReference>
<evidence type="ECO:0000313" key="7">
    <source>
        <dbReference type="Proteomes" id="UP000295375"/>
    </source>
</evidence>
<dbReference type="InterPro" id="IPR011051">
    <property type="entry name" value="RmlC_Cupin_sf"/>
</dbReference>
<dbReference type="Pfam" id="PF05726">
    <property type="entry name" value="Pirin_C"/>
    <property type="match status" value="1"/>
</dbReference>
<evidence type="ECO:0000313" key="6">
    <source>
        <dbReference type="EMBL" id="TDQ44141.1"/>
    </source>
</evidence>
<proteinExistence type="inferred from homology"/>
<comment type="caution">
    <text evidence="6">The sequence shown here is derived from an EMBL/GenBank/DDBJ whole genome shotgun (WGS) entry which is preliminary data.</text>
</comment>
<dbReference type="InterPro" id="IPR003829">
    <property type="entry name" value="Pirin_N_dom"/>
</dbReference>
<dbReference type="PANTHER" id="PTHR13903:SF8">
    <property type="entry name" value="PIRIN"/>
    <property type="match status" value="1"/>
</dbReference>
<dbReference type="PIRSF" id="PIRSF006232">
    <property type="entry name" value="Pirin"/>
    <property type="match status" value="1"/>
</dbReference>
<feature type="binding site" evidence="2">
    <location>
        <position position="100"/>
    </location>
    <ligand>
        <name>Fe cation</name>
        <dbReference type="ChEBI" id="CHEBI:24875"/>
    </ligand>
</feature>
<reference evidence="6 7" key="1">
    <citation type="submission" date="2019-03" db="EMBL/GenBank/DDBJ databases">
        <title>Genomic Encyclopedia of Type Strains, Phase IV (KMG-IV): sequencing the most valuable type-strain genomes for metagenomic binning, comparative biology and taxonomic classification.</title>
        <authorList>
            <person name="Goeker M."/>
        </authorList>
    </citation>
    <scope>NUCLEOTIDE SEQUENCE [LARGE SCALE GENOMIC DNA]</scope>
    <source>
        <strain evidence="6 7">DSM 103792</strain>
    </source>
</reference>
<keyword evidence="7" id="KW-1185">Reference proteome</keyword>
<name>A0A4R6UBZ3_9GAMM</name>
<dbReference type="CDD" id="cd02909">
    <property type="entry name" value="cupin_pirin_N"/>
    <property type="match status" value="1"/>
</dbReference>